<dbReference type="AlphaFoldDB" id="A0A8S1RTB1"/>
<name>A0A8S1RTB1_9CILI</name>
<proteinExistence type="predicted"/>
<dbReference type="Proteomes" id="UP000692954">
    <property type="component" value="Unassembled WGS sequence"/>
</dbReference>
<dbReference type="OrthoDB" id="1929172at2759"/>
<organism evidence="1 2">
    <name type="scientific">Paramecium sonneborni</name>
    <dbReference type="NCBI Taxonomy" id="65129"/>
    <lineage>
        <taxon>Eukaryota</taxon>
        <taxon>Sar</taxon>
        <taxon>Alveolata</taxon>
        <taxon>Ciliophora</taxon>
        <taxon>Intramacronucleata</taxon>
        <taxon>Oligohymenophorea</taxon>
        <taxon>Peniculida</taxon>
        <taxon>Parameciidae</taxon>
        <taxon>Paramecium</taxon>
    </lineage>
</organism>
<comment type="caution">
    <text evidence="1">The sequence shown here is derived from an EMBL/GenBank/DDBJ whole genome shotgun (WGS) entry which is preliminary data.</text>
</comment>
<dbReference type="EMBL" id="CAJJDN010000306">
    <property type="protein sequence ID" value="CAD8130603.1"/>
    <property type="molecule type" value="Genomic_DNA"/>
</dbReference>
<reference evidence="1" key="1">
    <citation type="submission" date="2021-01" db="EMBL/GenBank/DDBJ databases">
        <authorList>
            <consortium name="Genoscope - CEA"/>
            <person name="William W."/>
        </authorList>
    </citation>
    <scope>NUCLEOTIDE SEQUENCE</scope>
</reference>
<evidence type="ECO:0000313" key="1">
    <source>
        <dbReference type="EMBL" id="CAD8130603.1"/>
    </source>
</evidence>
<gene>
    <name evidence="1" type="ORF">PSON_ATCC_30995.1.T3060005</name>
</gene>
<sequence length="57" mass="6630">MTLYLLIIRDIKLKTTTLERGAHQINHQKNIIEFSVKTRTGRTIYSKMANNKVNLSI</sequence>
<keyword evidence="2" id="KW-1185">Reference proteome</keyword>
<accession>A0A8S1RTB1</accession>
<protein>
    <submittedName>
        <fullName evidence="1">Uncharacterized protein</fullName>
    </submittedName>
</protein>
<evidence type="ECO:0000313" key="2">
    <source>
        <dbReference type="Proteomes" id="UP000692954"/>
    </source>
</evidence>